<proteinExistence type="inferred from homology"/>
<evidence type="ECO:0000313" key="7">
    <source>
        <dbReference type="EMBL" id="TXI48118.1"/>
    </source>
</evidence>
<evidence type="ECO:0000256" key="2">
    <source>
        <dbReference type="ARBA" id="ARBA00023125"/>
    </source>
</evidence>
<organism evidence="7 8">
    <name type="scientific">Mycolicibacter arupensis</name>
    <dbReference type="NCBI Taxonomy" id="342002"/>
    <lineage>
        <taxon>Bacteria</taxon>
        <taxon>Bacillati</taxon>
        <taxon>Actinomycetota</taxon>
        <taxon>Actinomycetes</taxon>
        <taxon>Mycobacteriales</taxon>
        <taxon>Mycobacteriaceae</taxon>
        <taxon>Mycolicibacter</taxon>
    </lineage>
</organism>
<dbReference type="GO" id="GO:0015074">
    <property type="term" value="P:DNA integration"/>
    <property type="evidence" value="ECO:0007669"/>
    <property type="project" value="InterPro"/>
</dbReference>
<dbReference type="InterPro" id="IPR002104">
    <property type="entry name" value="Integrase_catalytic"/>
</dbReference>
<dbReference type="GO" id="GO:0006310">
    <property type="term" value="P:DNA recombination"/>
    <property type="evidence" value="ECO:0007669"/>
    <property type="project" value="UniProtKB-KW"/>
</dbReference>
<evidence type="ECO:0000259" key="5">
    <source>
        <dbReference type="PROSITE" id="PS51898"/>
    </source>
</evidence>
<dbReference type="Proteomes" id="UP000321797">
    <property type="component" value="Unassembled WGS sequence"/>
</dbReference>
<dbReference type="InterPro" id="IPR044068">
    <property type="entry name" value="CB"/>
</dbReference>
<dbReference type="Gene3D" id="1.10.443.10">
    <property type="entry name" value="Intergrase catalytic core"/>
    <property type="match status" value="1"/>
</dbReference>
<keyword evidence="3" id="KW-0233">DNA recombination</keyword>
<dbReference type="CDD" id="cd01189">
    <property type="entry name" value="INT_ICEBs1_C_like"/>
    <property type="match status" value="1"/>
</dbReference>
<comment type="caution">
    <text evidence="7">The sequence shown here is derived from an EMBL/GenBank/DDBJ whole genome shotgun (WGS) entry which is preliminary data.</text>
</comment>
<dbReference type="PANTHER" id="PTHR30349:SF64">
    <property type="entry name" value="PROPHAGE INTEGRASE INTD-RELATED"/>
    <property type="match status" value="1"/>
</dbReference>
<comment type="similarity">
    <text evidence="1">Belongs to the 'phage' integrase family.</text>
</comment>
<evidence type="ECO:0000256" key="4">
    <source>
        <dbReference type="PROSITE-ProRule" id="PRU01248"/>
    </source>
</evidence>
<feature type="domain" description="Core-binding (CB)" evidence="6">
    <location>
        <begin position="63"/>
        <end position="155"/>
    </location>
</feature>
<feature type="domain" description="Tyr recombinase" evidence="5">
    <location>
        <begin position="186"/>
        <end position="452"/>
    </location>
</feature>
<dbReference type="PROSITE" id="PS51900">
    <property type="entry name" value="CB"/>
    <property type="match status" value="1"/>
</dbReference>
<dbReference type="GO" id="GO:0003677">
    <property type="term" value="F:DNA binding"/>
    <property type="evidence" value="ECO:0007669"/>
    <property type="project" value="UniProtKB-UniRule"/>
</dbReference>
<evidence type="ECO:0000259" key="6">
    <source>
        <dbReference type="PROSITE" id="PS51900"/>
    </source>
</evidence>
<evidence type="ECO:0000313" key="8">
    <source>
        <dbReference type="Proteomes" id="UP000321797"/>
    </source>
</evidence>
<dbReference type="Pfam" id="PF00589">
    <property type="entry name" value="Phage_integrase"/>
    <property type="match status" value="1"/>
</dbReference>
<protein>
    <submittedName>
        <fullName evidence="7">Site-specific integrase</fullName>
    </submittedName>
</protein>
<dbReference type="PROSITE" id="PS51898">
    <property type="entry name" value="TYR_RECOMBINASE"/>
    <property type="match status" value="1"/>
</dbReference>
<dbReference type="PANTHER" id="PTHR30349">
    <property type="entry name" value="PHAGE INTEGRASE-RELATED"/>
    <property type="match status" value="1"/>
</dbReference>
<dbReference type="InterPro" id="IPR011010">
    <property type="entry name" value="DNA_brk_join_enz"/>
</dbReference>
<dbReference type="InterPro" id="IPR010998">
    <property type="entry name" value="Integrase_recombinase_N"/>
</dbReference>
<dbReference type="InterPro" id="IPR050090">
    <property type="entry name" value="Tyrosine_recombinase_XerCD"/>
</dbReference>
<reference evidence="7 8" key="1">
    <citation type="submission" date="2018-09" db="EMBL/GenBank/DDBJ databases">
        <title>Metagenome Assembled Genomes from an Advanced Water Purification Facility.</title>
        <authorList>
            <person name="Stamps B.W."/>
            <person name="Spear J.R."/>
        </authorList>
    </citation>
    <scope>NUCLEOTIDE SEQUENCE [LARGE SCALE GENOMIC DNA]</scope>
    <source>
        <strain evidence="7">Bin_29_2</strain>
    </source>
</reference>
<dbReference type="EMBL" id="SSGD01000186">
    <property type="protein sequence ID" value="TXI48118.1"/>
    <property type="molecule type" value="Genomic_DNA"/>
</dbReference>
<keyword evidence="2 4" id="KW-0238">DNA-binding</keyword>
<dbReference type="InterPro" id="IPR013762">
    <property type="entry name" value="Integrase-like_cat_sf"/>
</dbReference>
<accession>A0A5C7XFR8</accession>
<gene>
    <name evidence="7" type="ORF">E6Q54_24125</name>
</gene>
<evidence type="ECO:0000256" key="3">
    <source>
        <dbReference type="ARBA" id="ARBA00023172"/>
    </source>
</evidence>
<dbReference type="AlphaFoldDB" id="A0A5C7XFR8"/>
<evidence type="ECO:0000256" key="1">
    <source>
        <dbReference type="ARBA" id="ARBA00008857"/>
    </source>
</evidence>
<dbReference type="SUPFAM" id="SSF56349">
    <property type="entry name" value="DNA breaking-rejoining enzymes"/>
    <property type="match status" value="2"/>
</dbReference>
<name>A0A5C7XFR8_9MYCO</name>
<dbReference type="Gene3D" id="1.10.150.130">
    <property type="match status" value="1"/>
</dbReference>
<sequence length="472" mass="50202">MASVQKRVLDSGTTTYVVRWYAPDGGQRTKGGFRTRKDAKAFAAKADAAVAAGMDFDPAKGKVLFRDAAARWLRSRADLKSATHNNHAYALAPAATRRGDGKTLGIDAVFGGYPLNKITREYIQDWVNALTEAGKKPSTVRHAFFTVRMVLEQAVVDGRLSRNPAEHVKLPKEHARKGGPVGVVDDPKQFLTPPQVSALVAATPWPFNTLVHTAAWAGLRAGELAGLTVGDVELPAPSLNPNAPAKPGTLRVQRAARVIGAELVYVTPKTPGSNRRVSLTPQTTALLRDYLAEHPRADDPTAPLWPSMALTPPRPTGVAIADLGAATGDGNAATPIVRAKARRQADALAVLSVADAEARLVLDWSSPLRHPTFYKAVYRPAVLRANRLTPTAGLSPAQSFHSLRHTYASMCIAAGILPVAIAELMGHRDVKTTLTVYAHLINTDDHAGNMAALGGLTAPKPAYTGNVVSLTG</sequence>